<dbReference type="Pfam" id="PF02921">
    <property type="entry name" value="UCR_TM"/>
    <property type="match status" value="1"/>
</dbReference>
<evidence type="ECO:0000256" key="12">
    <source>
        <dbReference type="ARBA" id="ARBA00072517"/>
    </source>
</evidence>
<evidence type="ECO:0000259" key="14">
    <source>
        <dbReference type="PROSITE" id="PS51296"/>
    </source>
</evidence>
<dbReference type="PRINTS" id="PR00162">
    <property type="entry name" value="RIESKE"/>
</dbReference>
<comment type="cofactor">
    <cofactor evidence="11">
        <name>[2Fe-2S] cluster</name>
        <dbReference type="ChEBI" id="CHEBI:190135"/>
    </cofactor>
</comment>
<evidence type="ECO:0000256" key="13">
    <source>
        <dbReference type="SAM" id="MobiDB-lite"/>
    </source>
</evidence>
<dbReference type="Gene3D" id="1.20.5.270">
    <property type="entry name" value="Ubiquinol cytochrome reductase, transmembrane domain"/>
    <property type="match status" value="1"/>
</dbReference>
<dbReference type="InterPro" id="IPR014349">
    <property type="entry name" value="Rieske_Fe-S_prot"/>
</dbReference>
<sequence length="313" mass="33386">MSSQSQAADSIPGAFRRALTTKPARKGQPQPPKSSSSRRPVRVTTPSASPRARPRPSLSPIRSCAALAAMSQLSSASATLLRSCARQQLPSHVARSAVAGVQQQQQRSASNAGAKPSFQSPFASAEEADATLKIPSFKKYMSKGSPSTNKVFSYFVAGSMGLGSAVGAKATVHDFLTNMSASADVLAQAKVEIALGTIPEGKNVIIKWRGKPVLIRHRTAGEIQEANDIDWKTLRDPQPDEDRVQKPEWLIMLGVCTHLGCVPIGEAGDFGGWFCPCHGSHYDISGRIRKGPAPLNLEVPAYSFPDEESLIIG</sequence>
<reference evidence="16" key="1">
    <citation type="submission" date="2020-06" db="EMBL/GenBank/DDBJ databases">
        <title>A chromosome-scale genome assembly of Talaromyces rugulosus W13939.</title>
        <authorList>
            <person name="Wang B."/>
            <person name="Guo L."/>
            <person name="Ye K."/>
            <person name="Wang L."/>
        </authorList>
    </citation>
    <scope>NUCLEOTIDE SEQUENCE [LARGE SCALE GENOMIC DNA]</scope>
    <source>
        <strain evidence="16">W13939</strain>
    </source>
</reference>
<organism evidence="15 16">
    <name type="scientific">Talaromyces rugulosus</name>
    <name type="common">Penicillium rugulosum</name>
    <dbReference type="NCBI Taxonomy" id="121627"/>
    <lineage>
        <taxon>Eukaryota</taxon>
        <taxon>Fungi</taxon>
        <taxon>Dikarya</taxon>
        <taxon>Ascomycota</taxon>
        <taxon>Pezizomycotina</taxon>
        <taxon>Eurotiomycetes</taxon>
        <taxon>Eurotiomycetidae</taxon>
        <taxon>Eurotiales</taxon>
        <taxon>Trichocomaceae</taxon>
        <taxon>Talaromyces</taxon>
        <taxon>Talaromyces sect. Islandici</taxon>
    </lineage>
</organism>
<protein>
    <recommendedName>
        <fullName evidence="12">Cytochrome b-c1 complex subunit Rieske, mitochondrial</fullName>
    </recommendedName>
</protein>
<comment type="subcellular location">
    <subcellularLocation>
        <location evidence="1">Membrane</location>
        <topology evidence="1">Single-pass membrane protein</topology>
    </subcellularLocation>
</comment>
<evidence type="ECO:0000256" key="10">
    <source>
        <dbReference type="ARBA" id="ARBA00023157"/>
    </source>
</evidence>
<dbReference type="EMBL" id="CP055900">
    <property type="protein sequence ID" value="QKX59225.1"/>
    <property type="molecule type" value="Genomic_DNA"/>
</dbReference>
<dbReference type="CDD" id="cd03470">
    <property type="entry name" value="Rieske_cytochrome_bc1"/>
    <property type="match status" value="1"/>
</dbReference>
<dbReference type="InterPro" id="IPR037008">
    <property type="entry name" value="bc1_Rieske_TM_sf"/>
</dbReference>
<keyword evidence="5" id="KW-0479">Metal-binding</keyword>
<evidence type="ECO:0000256" key="9">
    <source>
        <dbReference type="ARBA" id="ARBA00023136"/>
    </source>
</evidence>
<dbReference type="Gene3D" id="2.102.10.10">
    <property type="entry name" value="Rieske [2Fe-2S] iron-sulphur domain"/>
    <property type="match status" value="1"/>
</dbReference>
<evidence type="ECO:0000256" key="5">
    <source>
        <dbReference type="ARBA" id="ARBA00022723"/>
    </source>
</evidence>
<dbReference type="PROSITE" id="PS51296">
    <property type="entry name" value="RIESKE"/>
    <property type="match status" value="1"/>
</dbReference>
<evidence type="ECO:0000256" key="6">
    <source>
        <dbReference type="ARBA" id="ARBA00022989"/>
    </source>
</evidence>
<dbReference type="KEGG" id="trg:TRUGW13939_06357"/>
<dbReference type="InterPro" id="IPR005805">
    <property type="entry name" value="Rieske_Fe-S_prot_C"/>
</dbReference>
<dbReference type="Pfam" id="PF00355">
    <property type="entry name" value="Rieske"/>
    <property type="match status" value="1"/>
</dbReference>
<keyword evidence="8" id="KW-0411">Iron-sulfur</keyword>
<keyword evidence="16" id="KW-1185">Reference proteome</keyword>
<dbReference type="NCBIfam" id="TIGR01416">
    <property type="entry name" value="Rieske_proteo"/>
    <property type="match status" value="1"/>
</dbReference>
<dbReference type="Proteomes" id="UP000509510">
    <property type="component" value="Chromosome III"/>
</dbReference>
<keyword evidence="7" id="KW-0408">Iron</keyword>
<dbReference type="GO" id="GO:0046872">
    <property type="term" value="F:metal ion binding"/>
    <property type="evidence" value="ECO:0007669"/>
    <property type="project" value="UniProtKB-KW"/>
</dbReference>
<evidence type="ECO:0000256" key="3">
    <source>
        <dbReference type="ARBA" id="ARBA00022692"/>
    </source>
</evidence>
<dbReference type="SUPFAM" id="SSF50022">
    <property type="entry name" value="ISP domain"/>
    <property type="match status" value="1"/>
</dbReference>
<evidence type="ECO:0000256" key="8">
    <source>
        <dbReference type="ARBA" id="ARBA00023014"/>
    </source>
</evidence>
<dbReference type="OrthoDB" id="1637982at2759"/>
<dbReference type="PANTHER" id="PTHR10134">
    <property type="entry name" value="CYTOCHROME B-C1 COMPLEX SUBUNIT RIESKE, MITOCHONDRIAL"/>
    <property type="match status" value="1"/>
</dbReference>
<keyword evidence="4" id="KW-0001">2Fe-2S</keyword>
<feature type="domain" description="Rieske" evidence="14">
    <location>
        <begin position="216"/>
        <end position="311"/>
    </location>
</feature>
<evidence type="ECO:0000256" key="7">
    <source>
        <dbReference type="ARBA" id="ARBA00023004"/>
    </source>
</evidence>
<keyword evidence="6" id="KW-1133">Transmembrane helix</keyword>
<comment type="similarity">
    <text evidence="2">Belongs to the Rieske iron-sulfur protein family.</text>
</comment>
<dbReference type="GO" id="GO:0016020">
    <property type="term" value="C:membrane"/>
    <property type="evidence" value="ECO:0007669"/>
    <property type="project" value="UniProtKB-SubCell"/>
</dbReference>
<dbReference type="GeneID" id="55993852"/>
<dbReference type="FunFam" id="2.102.10.10:FF:000001">
    <property type="entry name" value="Cytochrome b-c1 complex subunit Rieske, mitochondrial"/>
    <property type="match status" value="1"/>
</dbReference>
<dbReference type="InterPro" id="IPR004192">
    <property type="entry name" value="Rieske_TM"/>
</dbReference>
<evidence type="ECO:0000313" key="15">
    <source>
        <dbReference type="EMBL" id="QKX59225.1"/>
    </source>
</evidence>
<evidence type="ECO:0000256" key="4">
    <source>
        <dbReference type="ARBA" id="ARBA00022714"/>
    </source>
</evidence>
<evidence type="ECO:0000256" key="11">
    <source>
        <dbReference type="ARBA" id="ARBA00034078"/>
    </source>
</evidence>
<keyword evidence="3" id="KW-0812">Transmembrane</keyword>
<dbReference type="GO" id="GO:0008121">
    <property type="term" value="F:quinol-cytochrome-c reductase activity"/>
    <property type="evidence" value="ECO:0007669"/>
    <property type="project" value="InterPro"/>
</dbReference>
<dbReference type="InterPro" id="IPR017941">
    <property type="entry name" value="Rieske_2Fe-2S"/>
</dbReference>
<accession>A0A7H8R0H7</accession>
<feature type="compositionally biased region" description="Polar residues" evidence="13">
    <location>
        <begin position="101"/>
        <end position="121"/>
    </location>
</feature>
<dbReference type="RefSeq" id="XP_035345403.1">
    <property type="nucleotide sequence ID" value="XM_035489510.1"/>
</dbReference>
<proteinExistence type="inferred from homology"/>
<dbReference type="InterPro" id="IPR036922">
    <property type="entry name" value="Rieske_2Fe-2S_sf"/>
</dbReference>
<gene>
    <name evidence="15" type="ORF">TRUGW13939_06357</name>
</gene>
<evidence type="ECO:0000313" key="16">
    <source>
        <dbReference type="Proteomes" id="UP000509510"/>
    </source>
</evidence>
<dbReference type="InterPro" id="IPR006317">
    <property type="entry name" value="Ubiquinol_cyt_c_Rdtase_Fe-S-su"/>
</dbReference>
<feature type="compositionally biased region" description="Low complexity" evidence="13">
    <location>
        <begin position="33"/>
        <end position="58"/>
    </location>
</feature>
<feature type="region of interest" description="Disordered" evidence="13">
    <location>
        <begin position="96"/>
        <end position="121"/>
    </location>
</feature>
<dbReference type="GO" id="GO:0051537">
    <property type="term" value="F:2 iron, 2 sulfur cluster binding"/>
    <property type="evidence" value="ECO:0007669"/>
    <property type="project" value="UniProtKB-KW"/>
</dbReference>
<dbReference type="AlphaFoldDB" id="A0A7H8R0H7"/>
<dbReference type="SUPFAM" id="SSF81502">
    <property type="entry name" value="ISP transmembrane anchor"/>
    <property type="match status" value="1"/>
</dbReference>
<feature type="region of interest" description="Disordered" evidence="13">
    <location>
        <begin position="1"/>
        <end position="58"/>
    </location>
</feature>
<keyword evidence="10" id="KW-1015">Disulfide bond</keyword>
<evidence type="ECO:0000256" key="2">
    <source>
        <dbReference type="ARBA" id="ARBA00010651"/>
    </source>
</evidence>
<keyword evidence="9" id="KW-0472">Membrane</keyword>
<evidence type="ECO:0000256" key="1">
    <source>
        <dbReference type="ARBA" id="ARBA00004167"/>
    </source>
</evidence>
<name>A0A7H8R0H7_TALRU</name>